<feature type="region of interest" description="Disordered" evidence="1">
    <location>
        <begin position="1"/>
        <end position="27"/>
    </location>
</feature>
<dbReference type="Proteomes" id="UP000000270">
    <property type="component" value="Chromosome"/>
</dbReference>
<evidence type="ECO:0008006" key="4">
    <source>
        <dbReference type="Google" id="ProtNLM"/>
    </source>
</evidence>
<dbReference type="HOGENOM" id="CLU_030671_0_1_5"/>
<reference evidence="2 3" key="4">
    <citation type="journal article" date="2009" name="Appl. Environ. Microbiol.">
        <title>Comparative genome-wide transcriptional profiling of Azorhizobium caulinodans ORS571 grown under free-living and symbiotic conditions.</title>
        <authorList>
            <person name="Tsukada S."/>
            <person name="Aono T."/>
            <person name="Akiba N."/>
            <person name="Lee KB."/>
            <person name="Liu CT."/>
            <person name="Toyazaki H."/>
            <person name="Oyaizu H."/>
        </authorList>
    </citation>
    <scope>NUCLEOTIDE SEQUENCE [LARGE SCALE GENOMIC DNA]</scope>
    <source>
        <strain evidence="3">ATCC 43989 / DSM 5975 / JCM 20966 / LMG 6465 / NBRC 14845 / NCIMB 13405 / ORS 571</strain>
    </source>
</reference>
<name>A8I5Z5_AZOC5</name>
<reference evidence="2 3" key="6">
    <citation type="journal article" date="2011" name="Appl. Environ. Microbiol.">
        <title>Involvement of the azorhizobial chromosome partition gene (parA) in the onset of bacteroid differentiation during Sesbania rostrata stem nodule development.</title>
        <authorList>
            <person name="Liu CT."/>
            <person name="Lee KB."/>
            <person name="Wang YS."/>
            <person name="Peng MH."/>
            <person name="Lee KT."/>
            <person name="Suzuki S."/>
            <person name="Suzuki T."/>
            <person name="Oyaizu H."/>
        </authorList>
    </citation>
    <scope>NUCLEOTIDE SEQUENCE [LARGE SCALE GENOMIC DNA]</scope>
    <source>
        <strain evidence="3">ATCC 43989 / DSM 5975 / JCM 20966 / LMG 6465 / NBRC 14845 / NCIMB 13405 / ORS 571</strain>
    </source>
</reference>
<keyword evidence="3" id="KW-1185">Reference proteome</keyword>
<proteinExistence type="predicted"/>
<dbReference type="STRING" id="438753.AZC_2342"/>
<dbReference type="InterPro" id="IPR037175">
    <property type="entry name" value="KFase_sf"/>
</dbReference>
<evidence type="ECO:0000256" key="1">
    <source>
        <dbReference type="SAM" id="MobiDB-lite"/>
    </source>
</evidence>
<dbReference type="AlphaFoldDB" id="A8I5Z5"/>
<accession>A8I5Z5</accession>
<dbReference type="SUPFAM" id="SSF102198">
    <property type="entry name" value="Putative cyclase"/>
    <property type="match status" value="1"/>
</dbReference>
<dbReference type="Gene3D" id="3.50.30.50">
    <property type="entry name" value="Putative cyclase"/>
    <property type="match status" value="1"/>
</dbReference>
<reference evidence="3" key="2">
    <citation type="submission" date="2007-04" db="EMBL/GenBank/DDBJ databases">
        <title>Complete genome sequence of the nitrogen-fixing bacterium Azorhizobium caulinodans ORS571.</title>
        <authorList>
            <person name="Lee K.B."/>
            <person name="Backer P.D."/>
            <person name="Aono T."/>
            <person name="Liu C.T."/>
            <person name="Suzuki S."/>
            <person name="Suzuki T."/>
            <person name="Kaneko T."/>
            <person name="Yamada M."/>
            <person name="Tabata S."/>
            <person name="Kupfer D.M."/>
            <person name="Najar F.Z."/>
            <person name="Wiley G.B."/>
            <person name="Roe B."/>
            <person name="Binnewies T."/>
            <person name="Ussery D."/>
            <person name="Vereecke D."/>
            <person name="Gevers D."/>
            <person name="Holsters M."/>
            <person name="Oyaizu H."/>
        </authorList>
    </citation>
    <scope>NUCLEOTIDE SEQUENCE [LARGE SCALE GENOMIC DNA]</scope>
    <source>
        <strain evidence="3">ATCC 43989 / DSM 5975 / JCM 20966 / LMG 6465 / NBRC 14845 / NCIMB 13405 / ORS 571</strain>
    </source>
</reference>
<evidence type="ECO:0000313" key="2">
    <source>
        <dbReference type="EMBL" id="BAF88340.1"/>
    </source>
</evidence>
<dbReference type="eggNOG" id="COG1878">
    <property type="taxonomic scope" value="Bacteria"/>
</dbReference>
<feature type="compositionally biased region" description="Basic and acidic residues" evidence="1">
    <location>
        <begin position="1"/>
        <end position="19"/>
    </location>
</feature>
<reference evidence="2 3" key="5">
    <citation type="journal article" date="2010" name="Appl. Environ. Microbiol.">
        <title>phrR-like gene praR of Azorhizobium caulinodans ORS571 is essential for symbiosis with Sesbania rostrata and is involved in expression of reb genes.</title>
        <authorList>
            <person name="Akiba N."/>
            <person name="Aono T."/>
            <person name="Toyazaki H."/>
            <person name="Sato S."/>
            <person name="Oyaizu H."/>
        </authorList>
    </citation>
    <scope>NUCLEOTIDE SEQUENCE [LARGE SCALE GENOMIC DNA]</scope>
    <source>
        <strain evidence="3">ATCC 43989 / DSM 5975 / JCM 20966 / LMG 6465 / NBRC 14845 / NCIMB 13405 / ORS 571</strain>
    </source>
</reference>
<reference evidence="2 3" key="1">
    <citation type="journal article" date="2007" name="Appl. Environ. Microbiol.">
        <title>Rhizobial factors required for stem nodule maturation and maintenance in Sesbania rostrata-Azorhizobium caulinodans ORS571 symbiosis.</title>
        <authorList>
            <person name="Suzuki S."/>
            <person name="Aono T."/>
            <person name="Lee KB."/>
            <person name="Suzuki T."/>
            <person name="Liu CT."/>
            <person name="Miwa H."/>
            <person name="Wakao S."/>
            <person name="Iki T."/>
            <person name="Oyaizu H."/>
        </authorList>
    </citation>
    <scope>NUCLEOTIDE SEQUENCE [LARGE SCALE GENOMIC DNA]</scope>
    <source>
        <strain evidence="3">ATCC 43989 / DSM 5975 / JCM 20966 / LMG 6465 / NBRC 14845 / NCIMB 13405 / ORS 571</strain>
    </source>
</reference>
<dbReference type="InterPro" id="IPR007325">
    <property type="entry name" value="KFase/CYL"/>
</dbReference>
<dbReference type="EMBL" id="AP009384">
    <property type="protein sequence ID" value="BAF88340.1"/>
    <property type="molecule type" value="Genomic_DNA"/>
</dbReference>
<protein>
    <recommendedName>
        <fullName evidence="4">Cyclase</fullName>
    </recommendedName>
</protein>
<reference evidence="2 3" key="3">
    <citation type="journal article" date="2008" name="BMC Genomics">
        <title>The genome of the versatile nitrogen fixer Azorhizobium caulinodans ORS571.</title>
        <authorList>
            <person name="Lee KB."/>
            <person name="Backer P.D."/>
            <person name="Aono T."/>
            <person name="Liu CT."/>
            <person name="Suzuki S."/>
            <person name="Suzuki T."/>
            <person name="Kaneko T."/>
            <person name="Yamada M."/>
            <person name="Tabata S."/>
            <person name="Kupfer D.M."/>
            <person name="Najar F.Z."/>
            <person name="Wiley G.B."/>
            <person name="Roe B."/>
            <person name="Binnewies T.T."/>
            <person name="Ussery D.W."/>
            <person name="D'Haeze W."/>
            <person name="Herder J.D."/>
            <person name="Gevers D."/>
            <person name="Vereecke D."/>
            <person name="Holsters M."/>
            <person name="Oyaizu H."/>
        </authorList>
    </citation>
    <scope>NUCLEOTIDE SEQUENCE [LARGE SCALE GENOMIC DNA]</scope>
    <source>
        <strain evidence="3">ATCC 43989 / DSM 5975 / JCM 20966 / LMG 6465 / NBRC 14845 / NCIMB 13405 / ORS 571</strain>
    </source>
</reference>
<dbReference type="GO" id="GO:0019441">
    <property type="term" value="P:L-tryptophan catabolic process to kynurenine"/>
    <property type="evidence" value="ECO:0007669"/>
    <property type="project" value="InterPro"/>
</dbReference>
<dbReference type="KEGG" id="azc:AZC_2342"/>
<dbReference type="PANTHER" id="PTHR34861:SF10">
    <property type="entry name" value="CYCLASE"/>
    <property type="match status" value="1"/>
</dbReference>
<evidence type="ECO:0000313" key="3">
    <source>
        <dbReference type="Proteomes" id="UP000000270"/>
    </source>
</evidence>
<dbReference type="PANTHER" id="PTHR34861">
    <property type="match status" value="1"/>
</dbReference>
<gene>
    <name evidence="2" type="ordered locus">AZC_2342</name>
</gene>
<dbReference type="Pfam" id="PF04199">
    <property type="entry name" value="Cyclase"/>
    <property type="match status" value="1"/>
</dbReference>
<dbReference type="GO" id="GO:0004061">
    <property type="term" value="F:arylformamidase activity"/>
    <property type="evidence" value="ECO:0007669"/>
    <property type="project" value="InterPro"/>
</dbReference>
<organism evidence="2 3">
    <name type="scientific">Azorhizobium caulinodans (strain ATCC 43989 / DSM 5975 / JCM 20966 / LMG 6465 / NBRC 14845 / NCIMB 13405 / ORS 571)</name>
    <dbReference type="NCBI Taxonomy" id="438753"/>
    <lineage>
        <taxon>Bacteria</taxon>
        <taxon>Pseudomonadati</taxon>
        <taxon>Pseudomonadota</taxon>
        <taxon>Alphaproteobacteria</taxon>
        <taxon>Hyphomicrobiales</taxon>
        <taxon>Xanthobacteraceae</taxon>
        <taxon>Azorhizobium</taxon>
    </lineage>
</organism>
<sequence length="351" mass="37929">MPHRENTMSSDRRWVRRPEGSTWGDFGPDDELGRLNLITPDKVRAAVAEVSEGRTFCLSLPLDRPGGNVLNVRRVPPVLKPTGPDDNPRFNAMLCADDACFVDVVCDDKVEICLQYSTQWDSFAHVGALFDVSGEGRPEPVYYNGFRAGIDIVGPREAAERGIAPGAHRLGIQNAAAHGVQGRGVLVDLLSPFGTDRHLVGYDDLMRAMEAQGVSVEEADILCLYTGFTQVIMGMGGQPDGAVLARSCAALDGRDARLLQWIADSRISALVADNYAVEQLPAKRLASNAQASMPLHHHCLFKLGVPLGELWWLADLAAHLRAAGRNRFLLTAPPLRLPGAVGSPVTPIATV</sequence>